<sequence length="237" mass="27269">MDVQASLPTTVTMNRKPTPELTWVGTADTVRQFLETFTWLCKRYDFPSAYYVKEVMTYIPSSEFMIWKIVAWDHLDWDDFVKKILEYYPEPSLVDSCSRMDQFISENKAQPGYTSNKCGFFAYLRRFTIALSAIESHRTVPNSEKVSKFSRGLAPIIRELIDKHNPKDMDEVIAAGNAVFDYLGLLDWQTTCLFNQLMYLNLEACQWSVIVQGYNPLSSANRDEPGLTVVLHGQTNT</sequence>
<gene>
    <name evidence="1" type="ORF">FA15DRAFT_675190</name>
</gene>
<protein>
    <submittedName>
        <fullName evidence="1">Uncharacterized protein</fullName>
    </submittedName>
</protein>
<dbReference type="AlphaFoldDB" id="A0A5C3KER0"/>
<name>A0A5C3KER0_COPMA</name>
<accession>A0A5C3KER0</accession>
<keyword evidence="2" id="KW-1185">Reference proteome</keyword>
<proteinExistence type="predicted"/>
<evidence type="ECO:0000313" key="2">
    <source>
        <dbReference type="Proteomes" id="UP000307440"/>
    </source>
</evidence>
<evidence type="ECO:0000313" key="1">
    <source>
        <dbReference type="EMBL" id="TFK18520.1"/>
    </source>
</evidence>
<dbReference type="Proteomes" id="UP000307440">
    <property type="component" value="Unassembled WGS sequence"/>
</dbReference>
<dbReference type="EMBL" id="ML210395">
    <property type="protein sequence ID" value="TFK18520.1"/>
    <property type="molecule type" value="Genomic_DNA"/>
</dbReference>
<reference evidence="1 2" key="1">
    <citation type="journal article" date="2019" name="Nat. Ecol. Evol.">
        <title>Megaphylogeny resolves global patterns of mushroom evolution.</title>
        <authorList>
            <person name="Varga T."/>
            <person name="Krizsan K."/>
            <person name="Foldi C."/>
            <person name="Dima B."/>
            <person name="Sanchez-Garcia M."/>
            <person name="Sanchez-Ramirez S."/>
            <person name="Szollosi G.J."/>
            <person name="Szarkandi J.G."/>
            <person name="Papp V."/>
            <person name="Albert L."/>
            <person name="Andreopoulos W."/>
            <person name="Angelini C."/>
            <person name="Antonin V."/>
            <person name="Barry K.W."/>
            <person name="Bougher N.L."/>
            <person name="Buchanan P."/>
            <person name="Buyck B."/>
            <person name="Bense V."/>
            <person name="Catcheside P."/>
            <person name="Chovatia M."/>
            <person name="Cooper J."/>
            <person name="Damon W."/>
            <person name="Desjardin D."/>
            <person name="Finy P."/>
            <person name="Geml J."/>
            <person name="Haridas S."/>
            <person name="Hughes K."/>
            <person name="Justo A."/>
            <person name="Karasinski D."/>
            <person name="Kautmanova I."/>
            <person name="Kiss B."/>
            <person name="Kocsube S."/>
            <person name="Kotiranta H."/>
            <person name="LaButti K.M."/>
            <person name="Lechner B.E."/>
            <person name="Liimatainen K."/>
            <person name="Lipzen A."/>
            <person name="Lukacs Z."/>
            <person name="Mihaltcheva S."/>
            <person name="Morgado L.N."/>
            <person name="Niskanen T."/>
            <person name="Noordeloos M.E."/>
            <person name="Ohm R.A."/>
            <person name="Ortiz-Santana B."/>
            <person name="Ovrebo C."/>
            <person name="Racz N."/>
            <person name="Riley R."/>
            <person name="Savchenko A."/>
            <person name="Shiryaev A."/>
            <person name="Soop K."/>
            <person name="Spirin V."/>
            <person name="Szebenyi C."/>
            <person name="Tomsovsky M."/>
            <person name="Tulloss R.E."/>
            <person name="Uehling J."/>
            <person name="Grigoriev I.V."/>
            <person name="Vagvolgyi C."/>
            <person name="Papp T."/>
            <person name="Martin F.M."/>
            <person name="Miettinen O."/>
            <person name="Hibbett D.S."/>
            <person name="Nagy L.G."/>
        </authorList>
    </citation>
    <scope>NUCLEOTIDE SEQUENCE [LARGE SCALE GENOMIC DNA]</scope>
    <source>
        <strain evidence="1 2">CBS 121175</strain>
    </source>
</reference>
<organism evidence="1 2">
    <name type="scientific">Coprinopsis marcescibilis</name>
    <name type="common">Agaric fungus</name>
    <name type="synonym">Psathyrella marcescibilis</name>
    <dbReference type="NCBI Taxonomy" id="230819"/>
    <lineage>
        <taxon>Eukaryota</taxon>
        <taxon>Fungi</taxon>
        <taxon>Dikarya</taxon>
        <taxon>Basidiomycota</taxon>
        <taxon>Agaricomycotina</taxon>
        <taxon>Agaricomycetes</taxon>
        <taxon>Agaricomycetidae</taxon>
        <taxon>Agaricales</taxon>
        <taxon>Agaricineae</taxon>
        <taxon>Psathyrellaceae</taxon>
        <taxon>Coprinopsis</taxon>
    </lineage>
</organism>